<organism evidence="2 3">
    <name type="scientific">Candidatus Sherwoodlollariibacterium unditelluris</name>
    <dbReference type="NCBI Taxonomy" id="1974757"/>
    <lineage>
        <taxon>Bacteria</taxon>
        <taxon>Pseudomonadati</taxon>
        <taxon>Candidatus Omnitrophota</taxon>
        <taxon>Candidatus Sherwoodlollariibacterium</taxon>
    </lineage>
</organism>
<protein>
    <recommendedName>
        <fullName evidence="4">Lipoprotein</fullName>
    </recommendedName>
</protein>
<gene>
    <name evidence="2" type="ORF">COX41_03495</name>
</gene>
<evidence type="ECO:0000313" key="3">
    <source>
        <dbReference type="Proteomes" id="UP000231292"/>
    </source>
</evidence>
<evidence type="ECO:0000313" key="2">
    <source>
        <dbReference type="EMBL" id="PIP19331.1"/>
    </source>
</evidence>
<dbReference type="SUPFAM" id="SSF48452">
    <property type="entry name" value="TPR-like"/>
    <property type="match status" value="1"/>
</dbReference>
<proteinExistence type="predicted"/>
<dbReference type="AlphaFoldDB" id="A0A2G9YLF8"/>
<name>A0A2G9YLF8_9BACT</name>
<dbReference type="Proteomes" id="UP000231292">
    <property type="component" value="Unassembled WGS sequence"/>
</dbReference>
<reference evidence="2 3" key="1">
    <citation type="submission" date="2017-09" db="EMBL/GenBank/DDBJ databases">
        <title>Depth-based differentiation of microbial function through sediment-hosted aquifers and enrichment of novel symbionts in the deep terrestrial subsurface.</title>
        <authorList>
            <person name="Probst A.J."/>
            <person name="Ladd B."/>
            <person name="Jarett J.K."/>
            <person name="Geller-Mcgrath D.E."/>
            <person name="Sieber C.M."/>
            <person name="Emerson J.B."/>
            <person name="Anantharaman K."/>
            <person name="Thomas B.C."/>
            <person name="Malmstrom R."/>
            <person name="Stieglmeier M."/>
            <person name="Klingl A."/>
            <person name="Woyke T."/>
            <person name="Ryan C.M."/>
            <person name="Banfield J.F."/>
        </authorList>
    </citation>
    <scope>NUCLEOTIDE SEQUENCE [LARGE SCALE GENOMIC DNA]</scope>
    <source>
        <strain evidence="2">CG23_combo_of_CG06-09_8_20_14_all_41_10</strain>
    </source>
</reference>
<evidence type="ECO:0008006" key="4">
    <source>
        <dbReference type="Google" id="ProtNLM"/>
    </source>
</evidence>
<keyword evidence="1" id="KW-0732">Signal</keyword>
<feature type="signal peptide" evidence="1">
    <location>
        <begin position="1"/>
        <end position="20"/>
    </location>
</feature>
<dbReference type="PROSITE" id="PS51257">
    <property type="entry name" value="PROKAR_LIPOPROTEIN"/>
    <property type="match status" value="1"/>
</dbReference>
<evidence type="ECO:0000256" key="1">
    <source>
        <dbReference type="SAM" id="SignalP"/>
    </source>
</evidence>
<accession>A0A2G9YLF8</accession>
<dbReference type="Gene3D" id="1.25.40.10">
    <property type="entry name" value="Tetratricopeptide repeat domain"/>
    <property type="match status" value="1"/>
</dbReference>
<dbReference type="EMBL" id="PCRK01000084">
    <property type="protein sequence ID" value="PIP19331.1"/>
    <property type="molecule type" value="Genomic_DNA"/>
</dbReference>
<feature type="chain" id="PRO_5013883585" description="Lipoprotein" evidence="1">
    <location>
        <begin position="21"/>
        <end position="121"/>
    </location>
</feature>
<sequence length="121" mass="13868">MKKILVLLCLGLIGCTAAMKESRARLQATEKPRLAVEAKTTAKTKYIPFEENDIDSIISVFSEAIKDRPNFAGFYYNRGIAYFYKKDYDKSWLDVYKAESMGCKFNVDFIKSLRKASGRKE</sequence>
<dbReference type="InterPro" id="IPR011990">
    <property type="entry name" value="TPR-like_helical_dom_sf"/>
</dbReference>
<comment type="caution">
    <text evidence="2">The sequence shown here is derived from an EMBL/GenBank/DDBJ whole genome shotgun (WGS) entry which is preliminary data.</text>
</comment>